<dbReference type="EMBL" id="FNWQ01000002">
    <property type="protein sequence ID" value="SEH31581.1"/>
    <property type="molecule type" value="Genomic_DNA"/>
</dbReference>
<gene>
    <name evidence="2" type="ORF">SAMN05421593_1491</name>
</gene>
<accession>A0A1H6H712</accession>
<evidence type="ECO:0000313" key="2">
    <source>
        <dbReference type="EMBL" id="SEH31581.1"/>
    </source>
</evidence>
<dbReference type="Proteomes" id="UP000198561">
    <property type="component" value="Unassembled WGS sequence"/>
</dbReference>
<keyword evidence="2" id="KW-0540">Nuclease</keyword>
<feature type="domain" description="F-box" evidence="1">
    <location>
        <begin position="328"/>
        <end position="374"/>
    </location>
</feature>
<dbReference type="Gene3D" id="3.40.50.300">
    <property type="entry name" value="P-loop containing nucleotide triphosphate hydrolases"/>
    <property type="match status" value="1"/>
</dbReference>
<dbReference type="Pfam" id="PF20720">
    <property type="entry name" value="nSTAND3"/>
    <property type="match status" value="1"/>
</dbReference>
<dbReference type="RefSeq" id="WP_089690813.1">
    <property type="nucleotide sequence ID" value="NZ_FNWQ01000002.1"/>
</dbReference>
<dbReference type="AlphaFoldDB" id="A0A1H6H712"/>
<evidence type="ECO:0000259" key="1">
    <source>
        <dbReference type="PROSITE" id="PS50181"/>
    </source>
</evidence>
<name>A0A1H6H712_CHRCI</name>
<dbReference type="PRINTS" id="PR00364">
    <property type="entry name" value="DISEASERSIST"/>
</dbReference>
<dbReference type="Gene3D" id="3.40.1350.10">
    <property type="match status" value="1"/>
</dbReference>
<dbReference type="SUPFAM" id="SSF52540">
    <property type="entry name" value="P-loop containing nucleoside triphosphate hydrolases"/>
    <property type="match status" value="1"/>
</dbReference>
<proteinExistence type="predicted"/>
<dbReference type="GO" id="GO:0003677">
    <property type="term" value="F:DNA binding"/>
    <property type="evidence" value="ECO:0007669"/>
    <property type="project" value="InterPro"/>
</dbReference>
<dbReference type="PROSITE" id="PS50181">
    <property type="entry name" value="FBOX"/>
    <property type="match status" value="1"/>
</dbReference>
<dbReference type="InterPro" id="IPR011856">
    <property type="entry name" value="tRNA_endonuc-like_dom_sf"/>
</dbReference>
<dbReference type="OrthoDB" id="9806903at2"/>
<dbReference type="Pfam" id="PF04471">
    <property type="entry name" value="Mrr_cat"/>
    <property type="match status" value="1"/>
</dbReference>
<keyword evidence="2" id="KW-0255">Endonuclease</keyword>
<dbReference type="InterPro" id="IPR049050">
    <property type="entry name" value="nSTAND3"/>
</dbReference>
<dbReference type="GO" id="GO:0009307">
    <property type="term" value="P:DNA restriction-modification system"/>
    <property type="evidence" value="ECO:0007669"/>
    <property type="project" value="InterPro"/>
</dbReference>
<dbReference type="InterPro" id="IPR007560">
    <property type="entry name" value="Restrct_endonuc_IV_Mrr"/>
</dbReference>
<dbReference type="GO" id="GO:0004519">
    <property type="term" value="F:endonuclease activity"/>
    <property type="evidence" value="ECO:0007669"/>
    <property type="project" value="UniProtKB-KW"/>
</dbReference>
<reference evidence="2 3" key="1">
    <citation type="submission" date="2016-10" db="EMBL/GenBank/DDBJ databases">
        <authorList>
            <person name="de Groot N.N."/>
        </authorList>
    </citation>
    <scope>NUCLEOTIDE SEQUENCE [LARGE SCALE GENOMIC DNA]</scope>
    <source>
        <strain evidence="2 3">DSM 23031</strain>
    </source>
</reference>
<dbReference type="InterPro" id="IPR001810">
    <property type="entry name" value="F-box_dom"/>
</dbReference>
<organism evidence="2 3">
    <name type="scientific">Chryseobacterium culicis</name>
    <dbReference type="NCBI Taxonomy" id="680127"/>
    <lineage>
        <taxon>Bacteria</taxon>
        <taxon>Pseudomonadati</taxon>
        <taxon>Bacteroidota</taxon>
        <taxon>Flavobacteriia</taxon>
        <taxon>Flavobacteriales</taxon>
        <taxon>Weeksellaceae</taxon>
        <taxon>Chryseobacterium group</taxon>
        <taxon>Chryseobacterium</taxon>
    </lineage>
</organism>
<dbReference type="STRING" id="680127.SAMN05421593_1491"/>
<sequence length="755" mass="88836">MPEYNFLNLSPSEFEDLTRDLLQKHLQVTFESFTSGRDNGIDLRYSPEEANEIVVQCKRYKDFKSLIANLKKEVSKVRIINPKRYIISTSVGLTPNQKDEILSLFSPFIINTNDILGCNDLNNLLSIYNEIETQHFKLWLSSAKILERILHSKIHNQSNFEEETIKETINLYVDNKSYYKAIDIIKDKRYIIISGIPGIGKTTLARILSYYYLANGFEEFIFLSDSINEAYQSYKEGVKQIFLFDDFLGTNFIENKLLTNEEQRIVKFIERVSKSKDKIIIFTTREYILAQAKQKYDSFNNPSLEVAKCIIDLSEYTKIVKAKILYNHIYFSNLPVEYIENLLSNATYKAIIEHSSFNPRIIQTITKDEIWKNLESSEFSMHFIEFIKNPEGVWKHVYENQISPLSQCILANLLSAGTPISLKVIQSITQNFAKNHFQKYGITYNDIDFKKSISELENTFIRTMRDTDNQILVKYQNPSVQDFLVCYFRDLPGYVSDIISSASYFNQLFKVFSYSKSDYNYRNNKILLDDTQITLVLNKLNNEFDDLNSTTSSRYSETHFSDYTKLSEIIKHFNIENFSHLKKLVISKFKELLKPKVFELDSYDIKAFIDLIEELQYEIEFDVTSILYHISESILDINDFEEFERLEMTFGDKYLDIVSNDERHRQRINTLLEIEVDHVEDDYLEDKLYEIVKIAEKYNIPYLNHKQRIEAKIESKKESEGEYDWNLENSFIERSESEIENKAIKNIFDSLKSQE</sequence>
<evidence type="ECO:0000313" key="3">
    <source>
        <dbReference type="Proteomes" id="UP000198561"/>
    </source>
</evidence>
<dbReference type="InterPro" id="IPR027417">
    <property type="entry name" value="P-loop_NTPase"/>
</dbReference>
<keyword evidence="2" id="KW-0378">Hydrolase</keyword>
<protein>
    <submittedName>
        <fullName evidence="2">Restriction endonuclease</fullName>
    </submittedName>
</protein>